<dbReference type="PANTHER" id="PTHR33337">
    <property type="entry name" value="GFA DOMAIN-CONTAINING PROTEIN"/>
    <property type="match status" value="1"/>
</dbReference>
<dbReference type="RefSeq" id="WP_125408518.1">
    <property type="nucleotide sequence ID" value="NZ_JBEHHI010000001.1"/>
</dbReference>
<organism evidence="6 7">
    <name type="scientific">Rhodovulum iodosum</name>
    <dbReference type="NCBI Taxonomy" id="68291"/>
    <lineage>
        <taxon>Bacteria</taxon>
        <taxon>Pseudomonadati</taxon>
        <taxon>Pseudomonadota</taxon>
        <taxon>Alphaproteobacteria</taxon>
        <taxon>Rhodobacterales</taxon>
        <taxon>Paracoccaceae</taxon>
        <taxon>Rhodovulum</taxon>
    </lineage>
</organism>
<evidence type="ECO:0000313" key="7">
    <source>
        <dbReference type="Proteomes" id="UP001560019"/>
    </source>
</evidence>
<keyword evidence="7" id="KW-1185">Reference proteome</keyword>
<evidence type="ECO:0000256" key="2">
    <source>
        <dbReference type="ARBA" id="ARBA00022723"/>
    </source>
</evidence>
<comment type="similarity">
    <text evidence="1">Belongs to the Gfa family.</text>
</comment>
<comment type="caution">
    <text evidence="6">The sequence shown here is derived from an EMBL/GenBank/DDBJ whole genome shotgun (WGS) entry which is preliminary data.</text>
</comment>
<dbReference type="SUPFAM" id="SSF51316">
    <property type="entry name" value="Mss4-like"/>
    <property type="match status" value="1"/>
</dbReference>
<protein>
    <recommendedName>
        <fullName evidence="5">CENP-V/GFA domain-containing protein</fullName>
    </recommendedName>
</protein>
<reference evidence="6 7" key="1">
    <citation type="submission" date="2024-06" db="EMBL/GenBank/DDBJ databases">
        <title>Genome of Rhodovulum iodosum, a marine photoferrotroph.</title>
        <authorList>
            <person name="Bianchini G."/>
            <person name="Nikeleit V."/>
            <person name="Kappler A."/>
            <person name="Bryce C."/>
            <person name="Sanchez-Baracaldo P."/>
        </authorList>
    </citation>
    <scope>NUCLEOTIDE SEQUENCE [LARGE SCALE GENOMIC DNA]</scope>
    <source>
        <strain evidence="6 7">UT/N1</strain>
    </source>
</reference>
<name>A0ABV3XS79_9RHOB</name>
<dbReference type="Proteomes" id="UP001560019">
    <property type="component" value="Unassembled WGS sequence"/>
</dbReference>
<dbReference type="PROSITE" id="PS51891">
    <property type="entry name" value="CENP_V_GFA"/>
    <property type="match status" value="1"/>
</dbReference>
<evidence type="ECO:0000313" key="6">
    <source>
        <dbReference type="EMBL" id="MEX5728167.1"/>
    </source>
</evidence>
<evidence type="ECO:0000259" key="5">
    <source>
        <dbReference type="PROSITE" id="PS51891"/>
    </source>
</evidence>
<evidence type="ECO:0000256" key="1">
    <source>
        <dbReference type="ARBA" id="ARBA00005495"/>
    </source>
</evidence>
<evidence type="ECO:0000256" key="3">
    <source>
        <dbReference type="ARBA" id="ARBA00022833"/>
    </source>
</evidence>
<keyword evidence="4" id="KW-0456">Lyase</keyword>
<evidence type="ECO:0000256" key="4">
    <source>
        <dbReference type="ARBA" id="ARBA00023239"/>
    </source>
</evidence>
<gene>
    <name evidence="6" type="ORF">Ga0609869_001520</name>
</gene>
<sequence length="137" mass="14833">MDGHCLCGAVRITAIPSSQAASACHCAACRRWTGAAMWAVEAAAAEVRVTGEVRTYRSSPLAERAFCPACGTHLWIRDDGKDYDLMPGLFDAASEFPLSHEVYADRAFACVRLAGSHPRASRAEYENSHPFVEGDAR</sequence>
<dbReference type="Gene3D" id="3.90.1590.10">
    <property type="entry name" value="glutathione-dependent formaldehyde- activating enzyme (gfa)"/>
    <property type="match status" value="1"/>
</dbReference>
<feature type="domain" description="CENP-V/GFA" evidence="5">
    <location>
        <begin position="1"/>
        <end position="104"/>
    </location>
</feature>
<accession>A0ABV3XS79</accession>
<dbReference type="EMBL" id="JBEHHI010000001">
    <property type="protein sequence ID" value="MEX5728167.1"/>
    <property type="molecule type" value="Genomic_DNA"/>
</dbReference>
<keyword evidence="3" id="KW-0862">Zinc</keyword>
<dbReference type="InterPro" id="IPR011057">
    <property type="entry name" value="Mss4-like_sf"/>
</dbReference>
<dbReference type="InterPro" id="IPR006913">
    <property type="entry name" value="CENP-V/GFA"/>
</dbReference>
<dbReference type="Pfam" id="PF04828">
    <property type="entry name" value="GFA"/>
    <property type="match status" value="1"/>
</dbReference>
<keyword evidence="2" id="KW-0479">Metal-binding</keyword>
<proteinExistence type="inferred from homology"/>
<dbReference type="PANTHER" id="PTHR33337:SF40">
    <property type="entry name" value="CENP-V_GFA DOMAIN-CONTAINING PROTEIN-RELATED"/>
    <property type="match status" value="1"/>
</dbReference>